<dbReference type="InterPro" id="IPR049492">
    <property type="entry name" value="BD-FAE-like_dom"/>
</dbReference>
<dbReference type="InterPro" id="IPR050300">
    <property type="entry name" value="GDXG_lipolytic_enzyme"/>
</dbReference>
<dbReference type="Gene3D" id="3.40.50.1820">
    <property type="entry name" value="alpha/beta hydrolase"/>
    <property type="match status" value="1"/>
</dbReference>
<evidence type="ECO:0000313" key="4">
    <source>
        <dbReference type="Proteomes" id="UP000054596"/>
    </source>
</evidence>
<dbReference type="GO" id="GO:0016787">
    <property type="term" value="F:hydrolase activity"/>
    <property type="evidence" value="ECO:0007669"/>
    <property type="project" value="UniProtKB-KW"/>
</dbReference>
<evidence type="ECO:0000256" key="1">
    <source>
        <dbReference type="ARBA" id="ARBA00022801"/>
    </source>
</evidence>
<dbReference type="Proteomes" id="UP000054596">
    <property type="component" value="Unassembled WGS sequence"/>
</dbReference>
<gene>
    <name evidence="3" type="ORF">AWB82_07113</name>
</gene>
<accession>A0A158DRN3</accession>
<sequence>MIDLNFENIDVRNVQYDARGSVPNFDALMTEYHDGSERAKSRTAGIYDLHYGMGAAERLDLFPALKQPAPLFVFIHGGYWHSQTKEDACSMADNFTQHGVACATLEYTLQPEATLGEIVREVRTAIAWLYHNSAQFGVDPERIFIGGSSAGGHLSGMLIADDWQHRFQVPTNVIKGALCLSGLYDIRPLCETNINDWMRLTADQAQLLSPVFHLPKKENAPRILLDVGAKETTGFKNQTHFYYEACKEKGYDVTLLNDKDNSHFSLPNELNSASSDMFKQTMAMI</sequence>
<dbReference type="InterPro" id="IPR029058">
    <property type="entry name" value="AB_hydrolase_fold"/>
</dbReference>
<comment type="caution">
    <text evidence="3">The sequence shown here is derived from an EMBL/GenBank/DDBJ whole genome shotgun (WGS) entry which is preliminary data.</text>
</comment>
<organism evidence="3 4">
    <name type="scientific">Caballeronia glebae</name>
    <dbReference type="NCBI Taxonomy" id="1777143"/>
    <lineage>
        <taxon>Bacteria</taxon>
        <taxon>Pseudomonadati</taxon>
        <taxon>Pseudomonadota</taxon>
        <taxon>Betaproteobacteria</taxon>
        <taxon>Burkholderiales</taxon>
        <taxon>Burkholderiaceae</taxon>
        <taxon>Caballeronia</taxon>
    </lineage>
</organism>
<dbReference type="RefSeq" id="WP_200818287.1">
    <property type="nucleotide sequence ID" value="NZ_FCOJ02000116.1"/>
</dbReference>
<dbReference type="STRING" id="1777143.AWB82_07113"/>
<dbReference type="AlphaFoldDB" id="A0A158DRN3"/>
<dbReference type="EMBL" id="FCOJ02000116">
    <property type="protein sequence ID" value="SAK97235.1"/>
    <property type="molecule type" value="Genomic_DNA"/>
</dbReference>
<dbReference type="Pfam" id="PF20434">
    <property type="entry name" value="BD-FAE"/>
    <property type="match status" value="1"/>
</dbReference>
<name>A0A158DRN3_9BURK</name>
<dbReference type="PANTHER" id="PTHR48081">
    <property type="entry name" value="AB HYDROLASE SUPERFAMILY PROTEIN C4A8.06C"/>
    <property type="match status" value="1"/>
</dbReference>
<dbReference type="PANTHER" id="PTHR48081:SF33">
    <property type="entry name" value="KYNURENINE FORMAMIDASE"/>
    <property type="match status" value="1"/>
</dbReference>
<proteinExistence type="predicted"/>
<evidence type="ECO:0000313" key="3">
    <source>
        <dbReference type="EMBL" id="SAK97235.1"/>
    </source>
</evidence>
<dbReference type="SUPFAM" id="SSF53474">
    <property type="entry name" value="alpha/beta-Hydrolases"/>
    <property type="match status" value="1"/>
</dbReference>
<protein>
    <submittedName>
        <fullName evidence="3">Esterase</fullName>
    </submittedName>
</protein>
<keyword evidence="1" id="KW-0378">Hydrolase</keyword>
<reference evidence="3" key="1">
    <citation type="submission" date="2016-01" db="EMBL/GenBank/DDBJ databases">
        <authorList>
            <person name="Peeters C."/>
        </authorList>
    </citation>
    <scope>NUCLEOTIDE SEQUENCE [LARGE SCALE GENOMIC DNA]</scope>
    <source>
        <strain evidence="3">LMG 29325</strain>
    </source>
</reference>
<keyword evidence="4" id="KW-1185">Reference proteome</keyword>
<evidence type="ECO:0000259" key="2">
    <source>
        <dbReference type="Pfam" id="PF20434"/>
    </source>
</evidence>
<feature type="domain" description="BD-FAE-like" evidence="2">
    <location>
        <begin position="65"/>
        <end position="165"/>
    </location>
</feature>